<sequence>MRGGFTLVEVLLVLAILGVIAALVVPNLLGSQQKANINATRVKITSYQSAIEQYAIDHNGRPPAGSADEVNQLLMNPEPIDGRNVDPYLRESPKDGWGEPLFYQFPAKNQTISTDPDIWSAGPNGQNEDGGGDDINNWSTVGT</sequence>
<evidence type="ECO:0000256" key="1">
    <source>
        <dbReference type="ARBA" id="ARBA00004167"/>
    </source>
</evidence>
<gene>
    <name evidence="8" type="primary">epsG</name>
    <name evidence="8" type="ORF">LzC2_17920</name>
</gene>
<dbReference type="InterPro" id="IPR000983">
    <property type="entry name" value="Bac_GSPG_pilin"/>
</dbReference>
<comment type="caution">
    <text evidence="8">The sequence shown here is derived from an EMBL/GenBank/DDBJ whole genome shotgun (WGS) entry which is preliminary data.</text>
</comment>
<evidence type="ECO:0000256" key="5">
    <source>
        <dbReference type="ARBA" id="ARBA00023136"/>
    </source>
</evidence>
<organism evidence="8 9">
    <name type="scientific">Alienimonas chondri</name>
    <dbReference type="NCBI Taxonomy" id="2681879"/>
    <lineage>
        <taxon>Bacteria</taxon>
        <taxon>Pseudomonadati</taxon>
        <taxon>Planctomycetota</taxon>
        <taxon>Planctomycetia</taxon>
        <taxon>Planctomycetales</taxon>
        <taxon>Planctomycetaceae</taxon>
        <taxon>Alienimonas</taxon>
    </lineage>
</organism>
<feature type="region of interest" description="Disordered" evidence="6">
    <location>
        <begin position="112"/>
        <end position="143"/>
    </location>
</feature>
<dbReference type="NCBIfam" id="TIGR02532">
    <property type="entry name" value="IV_pilin_GFxxxE"/>
    <property type="match status" value="1"/>
</dbReference>
<keyword evidence="2" id="KW-0488">Methylation</keyword>
<evidence type="ECO:0000313" key="9">
    <source>
        <dbReference type="Proteomes" id="UP000609651"/>
    </source>
</evidence>
<dbReference type="Gene3D" id="3.30.700.10">
    <property type="entry name" value="Glycoprotein, Type 4 Pilin"/>
    <property type="match status" value="1"/>
</dbReference>
<evidence type="ECO:0000313" key="8">
    <source>
        <dbReference type="EMBL" id="NNJ25719.1"/>
    </source>
</evidence>
<evidence type="ECO:0000256" key="3">
    <source>
        <dbReference type="ARBA" id="ARBA00022692"/>
    </source>
</evidence>
<reference evidence="8 9" key="1">
    <citation type="journal article" date="2020" name="Syst. Appl. Microbiol.">
        <title>Alienimonas chondri sp. nov., a novel planctomycete isolated from the biofilm of the red alga Chondrus crispus.</title>
        <authorList>
            <person name="Vitorino I."/>
            <person name="Albuquerque L."/>
            <person name="Wiegand S."/>
            <person name="Kallscheuer N."/>
            <person name="da Costa M.S."/>
            <person name="Lobo-da-Cunha A."/>
            <person name="Jogler C."/>
            <person name="Lage O.M."/>
        </authorList>
    </citation>
    <scope>NUCLEOTIDE SEQUENCE [LARGE SCALE GENOMIC DNA]</scope>
    <source>
        <strain evidence="8 9">LzC2</strain>
    </source>
</reference>
<evidence type="ECO:0000256" key="4">
    <source>
        <dbReference type="ARBA" id="ARBA00022989"/>
    </source>
</evidence>
<keyword evidence="9" id="KW-1185">Reference proteome</keyword>
<feature type="domain" description="Type II secretion system protein GspG C-terminal" evidence="7">
    <location>
        <begin position="27"/>
        <end position="138"/>
    </location>
</feature>
<keyword evidence="4" id="KW-1133">Transmembrane helix</keyword>
<keyword evidence="5" id="KW-0472">Membrane</keyword>
<keyword evidence="3" id="KW-0812">Transmembrane</keyword>
<dbReference type="InterPro" id="IPR012902">
    <property type="entry name" value="N_methyl_site"/>
</dbReference>
<dbReference type="PANTHER" id="PTHR30093">
    <property type="entry name" value="GENERAL SECRETION PATHWAY PROTEIN G"/>
    <property type="match status" value="1"/>
</dbReference>
<dbReference type="PROSITE" id="PS00409">
    <property type="entry name" value="PROKAR_NTER_METHYL"/>
    <property type="match status" value="1"/>
</dbReference>
<protein>
    <submittedName>
        <fullName evidence="8">Type II secretion system protein G</fullName>
    </submittedName>
</protein>
<proteinExistence type="predicted"/>
<dbReference type="InterPro" id="IPR045584">
    <property type="entry name" value="Pilin-like"/>
</dbReference>
<name>A0ABX1VC92_9PLAN</name>
<accession>A0ABX1VC92</accession>
<dbReference type="Pfam" id="PF07963">
    <property type="entry name" value="N_methyl"/>
    <property type="match status" value="1"/>
</dbReference>
<dbReference type="Pfam" id="PF08334">
    <property type="entry name" value="T2SSG"/>
    <property type="match status" value="1"/>
</dbReference>
<comment type="subcellular location">
    <subcellularLocation>
        <location evidence="1">Membrane</location>
        <topology evidence="1">Single-pass membrane protein</topology>
    </subcellularLocation>
</comment>
<evidence type="ECO:0000259" key="7">
    <source>
        <dbReference type="Pfam" id="PF08334"/>
    </source>
</evidence>
<dbReference type="InterPro" id="IPR013545">
    <property type="entry name" value="T2SS_protein-GspG_C"/>
</dbReference>
<dbReference type="EMBL" id="WTPX01000047">
    <property type="protein sequence ID" value="NNJ25719.1"/>
    <property type="molecule type" value="Genomic_DNA"/>
</dbReference>
<dbReference type="PRINTS" id="PR00813">
    <property type="entry name" value="BCTERIALGSPG"/>
</dbReference>
<dbReference type="PANTHER" id="PTHR30093:SF44">
    <property type="entry name" value="TYPE II SECRETION SYSTEM CORE PROTEIN G"/>
    <property type="match status" value="1"/>
</dbReference>
<dbReference type="Proteomes" id="UP000609651">
    <property type="component" value="Unassembled WGS sequence"/>
</dbReference>
<dbReference type="SUPFAM" id="SSF54523">
    <property type="entry name" value="Pili subunits"/>
    <property type="match status" value="1"/>
</dbReference>
<evidence type="ECO:0000256" key="6">
    <source>
        <dbReference type="SAM" id="MobiDB-lite"/>
    </source>
</evidence>
<evidence type="ECO:0000256" key="2">
    <source>
        <dbReference type="ARBA" id="ARBA00022481"/>
    </source>
</evidence>